<keyword evidence="1" id="KW-1133">Transmembrane helix</keyword>
<keyword evidence="1" id="KW-0812">Transmembrane</keyword>
<protein>
    <submittedName>
        <fullName evidence="2">TIGR02117 family protein</fullName>
    </submittedName>
</protein>
<evidence type="ECO:0000313" key="3">
    <source>
        <dbReference type="Proteomes" id="UP001597094"/>
    </source>
</evidence>
<name>A0ABW3SVR5_9BACT</name>
<dbReference type="Proteomes" id="UP001597094">
    <property type="component" value="Unassembled WGS sequence"/>
</dbReference>
<accession>A0ABW3SVR5</accession>
<keyword evidence="3" id="KW-1185">Reference proteome</keyword>
<dbReference type="EMBL" id="JBHTLD010000369">
    <property type="protein sequence ID" value="MFD1188748.1"/>
    <property type="molecule type" value="Genomic_DNA"/>
</dbReference>
<comment type="caution">
    <text evidence="2">The sequence shown here is derived from an EMBL/GenBank/DDBJ whole genome shotgun (WGS) entry which is preliminary data.</text>
</comment>
<organism evidence="2 3">
    <name type="scientific">Pontibacter rugosus</name>
    <dbReference type="NCBI Taxonomy" id="1745966"/>
    <lineage>
        <taxon>Bacteria</taxon>
        <taxon>Pseudomonadati</taxon>
        <taxon>Bacteroidota</taxon>
        <taxon>Cytophagia</taxon>
        <taxon>Cytophagales</taxon>
        <taxon>Hymenobacteraceae</taxon>
        <taxon>Pontibacter</taxon>
    </lineage>
</organism>
<evidence type="ECO:0000256" key="1">
    <source>
        <dbReference type="SAM" id="Phobius"/>
    </source>
</evidence>
<feature type="transmembrane region" description="Helical" evidence="1">
    <location>
        <begin position="12"/>
        <end position="39"/>
    </location>
</feature>
<dbReference type="InterPro" id="IPR011727">
    <property type="entry name" value="CHP02117"/>
</dbReference>
<keyword evidence="1" id="KW-0472">Membrane</keyword>
<evidence type="ECO:0000313" key="2">
    <source>
        <dbReference type="EMBL" id="MFD1188748.1"/>
    </source>
</evidence>
<sequence>MQRLLNVFFRTIDWFLAVATSSVLSFIFLAFLLSGFPVISSYAQEQQQSKKIEIFVTSNGVHTNLVLPVSTPYIDWRHKLPLQQFAHVDSSYKYVAFGWGDKRFFMQTPEWKDITPGVALAAAFWPTSTAMHVTYIKSKLVENRRQQPILITPEQYQLLISYIDRSFVQQENAFQHITGSGYTRQDTFYEAHGRYHVLKNCNSWVNRGLKSMNHKSALWAPVPFAIMRHLR</sequence>
<dbReference type="Pfam" id="PF09601">
    <property type="entry name" value="DUF2459"/>
    <property type="match status" value="1"/>
</dbReference>
<dbReference type="NCBIfam" id="TIGR02117">
    <property type="entry name" value="chp_urease_rgn"/>
    <property type="match status" value="1"/>
</dbReference>
<reference evidence="3" key="1">
    <citation type="journal article" date="2019" name="Int. J. Syst. Evol. Microbiol.">
        <title>The Global Catalogue of Microorganisms (GCM) 10K type strain sequencing project: providing services to taxonomists for standard genome sequencing and annotation.</title>
        <authorList>
            <consortium name="The Broad Institute Genomics Platform"/>
            <consortium name="The Broad Institute Genome Sequencing Center for Infectious Disease"/>
            <person name="Wu L."/>
            <person name="Ma J."/>
        </authorList>
    </citation>
    <scope>NUCLEOTIDE SEQUENCE [LARGE SCALE GENOMIC DNA]</scope>
    <source>
        <strain evidence="3">JCM 31319</strain>
    </source>
</reference>
<gene>
    <name evidence="2" type="ORF">ACFQ2O_21245</name>
</gene>
<dbReference type="RefSeq" id="WP_377532820.1">
    <property type="nucleotide sequence ID" value="NZ_JBHTLD010000369.1"/>
</dbReference>
<proteinExistence type="predicted"/>